<reference evidence="2" key="1">
    <citation type="submission" date="2019-03" db="EMBL/GenBank/DDBJ databases">
        <title>WGS assembly of Setaria viridis.</title>
        <authorList>
            <person name="Huang P."/>
            <person name="Jenkins J."/>
            <person name="Grimwood J."/>
            <person name="Barry K."/>
            <person name="Healey A."/>
            <person name="Mamidi S."/>
            <person name="Sreedasyam A."/>
            <person name="Shu S."/>
            <person name="Feldman M."/>
            <person name="Wu J."/>
            <person name="Yu Y."/>
            <person name="Chen C."/>
            <person name="Johnson J."/>
            <person name="Rokhsar D."/>
            <person name="Baxter I."/>
            <person name="Schmutz J."/>
            <person name="Brutnell T."/>
            <person name="Kellogg E."/>
        </authorList>
    </citation>
    <scope>NUCLEOTIDE SEQUENCE [LARGE SCALE GENOMIC DNA]</scope>
</reference>
<proteinExistence type="predicted"/>
<evidence type="ECO:0000313" key="3">
    <source>
        <dbReference type="Proteomes" id="UP000298652"/>
    </source>
</evidence>
<evidence type="ECO:0008006" key="4">
    <source>
        <dbReference type="Google" id="ProtNLM"/>
    </source>
</evidence>
<dbReference type="Proteomes" id="UP000298652">
    <property type="component" value="Chromosome 4"/>
</dbReference>
<dbReference type="AlphaFoldDB" id="A0A4V6D7Q5"/>
<gene>
    <name evidence="2" type="ORF">SEVIR_4G010700v2</name>
</gene>
<name>A0A4V6D7Q5_SETVI</name>
<accession>A0A4V6D7Q5</accession>
<organism evidence="2 3">
    <name type="scientific">Setaria viridis</name>
    <name type="common">Green bristlegrass</name>
    <name type="synonym">Setaria italica subsp. viridis</name>
    <dbReference type="NCBI Taxonomy" id="4556"/>
    <lineage>
        <taxon>Eukaryota</taxon>
        <taxon>Viridiplantae</taxon>
        <taxon>Streptophyta</taxon>
        <taxon>Embryophyta</taxon>
        <taxon>Tracheophyta</taxon>
        <taxon>Spermatophyta</taxon>
        <taxon>Magnoliopsida</taxon>
        <taxon>Liliopsida</taxon>
        <taxon>Poales</taxon>
        <taxon>Poaceae</taxon>
        <taxon>PACMAD clade</taxon>
        <taxon>Panicoideae</taxon>
        <taxon>Panicodae</taxon>
        <taxon>Paniceae</taxon>
        <taxon>Cenchrinae</taxon>
        <taxon>Setaria</taxon>
    </lineage>
</organism>
<evidence type="ECO:0000313" key="2">
    <source>
        <dbReference type="EMBL" id="TKW19286.1"/>
    </source>
</evidence>
<evidence type="ECO:0000256" key="1">
    <source>
        <dbReference type="SAM" id="SignalP"/>
    </source>
</evidence>
<dbReference type="OMA" id="FLFAFHA"/>
<dbReference type="EMBL" id="CM016555">
    <property type="protein sequence ID" value="TKW19286.1"/>
    <property type="molecule type" value="Genomic_DNA"/>
</dbReference>
<feature type="signal peptide" evidence="1">
    <location>
        <begin position="1"/>
        <end position="25"/>
    </location>
</feature>
<feature type="chain" id="PRO_5020868492" description="Embryo surrounding factor 1 brassicaceae domain-containing protein" evidence="1">
    <location>
        <begin position="26"/>
        <end position="106"/>
    </location>
</feature>
<dbReference type="Gramene" id="TKW19286">
    <property type="protein sequence ID" value="TKW19286"/>
    <property type="gene ID" value="SEVIR_4G010700v2"/>
</dbReference>
<protein>
    <recommendedName>
        <fullName evidence="4">Embryo surrounding factor 1 brassicaceae domain-containing protein</fullName>
    </recommendedName>
</protein>
<keyword evidence="1" id="KW-0732">Signal</keyword>
<keyword evidence="3" id="KW-1185">Reference proteome</keyword>
<sequence>MNMRDRCGGALMLMFFLLFAFPAQCRPHHQELYVGTASLSNTTLDESKGEVVLRFCTKRLRGNDVFYCCWNKKPEPWCYDTWQECQAVCPLCNPQCPPAPGPSPIA</sequence>